<name>X0C198_FUSOX</name>
<protein>
    <submittedName>
        <fullName evidence="1">Uncharacterized protein</fullName>
    </submittedName>
</protein>
<evidence type="ECO:0000313" key="2">
    <source>
        <dbReference type="Proteomes" id="UP000030663"/>
    </source>
</evidence>
<reference evidence="1 2" key="1">
    <citation type="submission" date="2011-11" db="EMBL/GenBank/DDBJ databases">
        <title>The Genome Sequence of Fusarium oxysporum PHW815.</title>
        <authorList>
            <consortium name="The Broad Institute Genome Sequencing Platform"/>
            <person name="Ma L.-J."/>
            <person name="Gale L.R."/>
            <person name="Schwartz D.C."/>
            <person name="Zhou S."/>
            <person name="Corby-Kistler H."/>
            <person name="Young S.K."/>
            <person name="Zeng Q."/>
            <person name="Gargeya S."/>
            <person name="Fitzgerald M."/>
            <person name="Haas B."/>
            <person name="Abouelleil A."/>
            <person name="Alvarado L."/>
            <person name="Arachchi H.M."/>
            <person name="Berlin A."/>
            <person name="Brown A."/>
            <person name="Chapman S.B."/>
            <person name="Chen Z."/>
            <person name="Dunbar C."/>
            <person name="Freedman E."/>
            <person name="Gearin G."/>
            <person name="Goldberg J."/>
            <person name="Griggs A."/>
            <person name="Gujja S."/>
            <person name="Heiman D."/>
            <person name="Howarth C."/>
            <person name="Larson L."/>
            <person name="Lui A."/>
            <person name="MacDonald P.J.P."/>
            <person name="Montmayeur A."/>
            <person name="Murphy C."/>
            <person name="Neiman D."/>
            <person name="Pearson M."/>
            <person name="Priest M."/>
            <person name="Roberts A."/>
            <person name="Saif S."/>
            <person name="Shea T."/>
            <person name="Shenoy N."/>
            <person name="Sisk P."/>
            <person name="Stolte C."/>
            <person name="Sykes S."/>
            <person name="Wortman J."/>
            <person name="Nusbaum C."/>
            <person name="Birren B."/>
        </authorList>
    </citation>
    <scope>NUCLEOTIDE SEQUENCE [LARGE SCALE GENOMIC DNA]</scope>
    <source>
        <strain evidence="1 2">54005</strain>
    </source>
</reference>
<proteinExistence type="predicted"/>
<dbReference type="HOGENOM" id="CLU_3384804_0_0_1"/>
<dbReference type="EMBL" id="JH658705">
    <property type="protein sequence ID" value="EXK76567.1"/>
    <property type="molecule type" value="Genomic_DNA"/>
</dbReference>
<evidence type="ECO:0000313" key="1">
    <source>
        <dbReference type="EMBL" id="EXK76567.1"/>
    </source>
</evidence>
<dbReference type="AlphaFoldDB" id="X0C198"/>
<organism evidence="1 2">
    <name type="scientific">Fusarium oxysporum f. sp. raphani 54005</name>
    <dbReference type="NCBI Taxonomy" id="1089458"/>
    <lineage>
        <taxon>Eukaryota</taxon>
        <taxon>Fungi</taxon>
        <taxon>Dikarya</taxon>
        <taxon>Ascomycota</taxon>
        <taxon>Pezizomycotina</taxon>
        <taxon>Sordariomycetes</taxon>
        <taxon>Hypocreomycetidae</taxon>
        <taxon>Hypocreales</taxon>
        <taxon>Nectriaceae</taxon>
        <taxon>Fusarium</taxon>
        <taxon>Fusarium oxysporum species complex</taxon>
    </lineage>
</organism>
<gene>
    <name evidence="1" type="ORF">FOQG_18694</name>
</gene>
<dbReference type="Proteomes" id="UP000030663">
    <property type="component" value="Unassembled WGS sequence"/>
</dbReference>
<keyword evidence="2" id="KW-1185">Reference proteome</keyword>
<sequence length="33" mass="3731">MANEETGECELACQQNGLFGYNDVEVRRRNVQG</sequence>
<accession>X0C198</accession>